<feature type="transmembrane region" description="Helical" evidence="1">
    <location>
        <begin position="47"/>
        <end position="67"/>
    </location>
</feature>
<comment type="caution">
    <text evidence="2">The sequence shown here is derived from an EMBL/GenBank/DDBJ whole genome shotgun (WGS) entry which is preliminary data.</text>
</comment>
<proteinExistence type="predicted"/>
<organism evidence="2 3">
    <name type="scientific">Nepenthes gracilis</name>
    <name type="common">Slender pitcher plant</name>
    <dbReference type="NCBI Taxonomy" id="150966"/>
    <lineage>
        <taxon>Eukaryota</taxon>
        <taxon>Viridiplantae</taxon>
        <taxon>Streptophyta</taxon>
        <taxon>Embryophyta</taxon>
        <taxon>Tracheophyta</taxon>
        <taxon>Spermatophyta</taxon>
        <taxon>Magnoliopsida</taxon>
        <taxon>eudicotyledons</taxon>
        <taxon>Gunneridae</taxon>
        <taxon>Pentapetalae</taxon>
        <taxon>Caryophyllales</taxon>
        <taxon>Nepenthaceae</taxon>
        <taxon>Nepenthes</taxon>
    </lineage>
</organism>
<keyword evidence="1" id="KW-0472">Membrane</keyword>
<accession>A0AAD3S0K4</accession>
<name>A0AAD3S0K4_NEPGR</name>
<reference evidence="2" key="1">
    <citation type="submission" date="2023-05" db="EMBL/GenBank/DDBJ databases">
        <title>Nepenthes gracilis genome sequencing.</title>
        <authorList>
            <person name="Fukushima K."/>
        </authorList>
    </citation>
    <scope>NUCLEOTIDE SEQUENCE</scope>
    <source>
        <strain evidence="2">SING2019-196</strain>
    </source>
</reference>
<evidence type="ECO:0000313" key="3">
    <source>
        <dbReference type="Proteomes" id="UP001279734"/>
    </source>
</evidence>
<evidence type="ECO:0000256" key="1">
    <source>
        <dbReference type="SAM" id="Phobius"/>
    </source>
</evidence>
<sequence>MLGLTDAEQVVSSPGWSTCWLLILALGGWDSEFILAGSLLLDFAAELVSASVGAVVLATTIHSFYLMM</sequence>
<keyword evidence="1" id="KW-0812">Transmembrane</keyword>
<evidence type="ECO:0000313" key="2">
    <source>
        <dbReference type="EMBL" id="GMH02185.1"/>
    </source>
</evidence>
<gene>
    <name evidence="2" type="ORF">Nepgr_004024</name>
</gene>
<protein>
    <submittedName>
        <fullName evidence="2">Uncharacterized protein</fullName>
    </submittedName>
</protein>
<dbReference type="AlphaFoldDB" id="A0AAD3S0K4"/>
<dbReference type="Proteomes" id="UP001279734">
    <property type="component" value="Unassembled WGS sequence"/>
</dbReference>
<keyword evidence="1" id="KW-1133">Transmembrane helix</keyword>
<dbReference type="EMBL" id="BSYO01000003">
    <property type="protein sequence ID" value="GMH02185.1"/>
    <property type="molecule type" value="Genomic_DNA"/>
</dbReference>
<keyword evidence="3" id="KW-1185">Reference proteome</keyword>